<dbReference type="KEGG" id="srho:HH216_16990"/>
<gene>
    <name evidence="2" type="ORF">HH216_16990</name>
</gene>
<feature type="signal peptide" evidence="1">
    <location>
        <begin position="1"/>
        <end position="19"/>
    </location>
</feature>
<organism evidence="2 3">
    <name type="scientific">Spirosoma rhododendri</name>
    <dbReference type="NCBI Taxonomy" id="2728024"/>
    <lineage>
        <taxon>Bacteria</taxon>
        <taxon>Pseudomonadati</taxon>
        <taxon>Bacteroidota</taxon>
        <taxon>Cytophagia</taxon>
        <taxon>Cytophagales</taxon>
        <taxon>Cytophagaceae</taxon>
        <taxon>Spirosoma</taxon>
    </lineage>
</organism>
<keyword evidence="3" id="KW-1185">Reference proteome</keyword>
<proteinExistence type="predicted"/>
<sequence>MRLLKLLVPLVAIAGLVNACKKDDAQPQSVANVLTNGDFETSPYQDWKIDINKVSKTKSNGYTIEYSTEAASSPSHSMKVSCNGAYNDSTYQLIQQFFYLSSATAPAGGRVISIPTGGKLTMKVKIKTVNIQGNGISIAIGGNYGSDRKYETAFYTSTEGKTTITGTNDFKEYAITFDSFPANMHSMYALIFFLPNTIGTAYYDDVSLSVN</sequence>
<dbReference type="AlphaFoldDB" id="A0A7L5DQP7"/>
<keyword evidence="1" id="KW-0732">Signal</keyword>
<dbReference type="EMBL" id="CP051677">
    <property type="protein sequence ID" value="QJD79922.1"/>
    <property type="molecule type" value="Genomic_DNA"/>
</dbReference>
<name>A0A7L5DQP7_9BACT</name>
<evidence type="ECO:0000256" key="1">
    <source>
        <dbReference type="SAM" id="SignalP"/>
    </source>
</evidence>
<dbReference type="RefSeq" id="WP_169551883.1">
    <property type="nucleotide sequence ID" value="NZ_CP051677.1"/>
</dbReference>
<accession>A0A7L5DQP7</accession>
<feature type="chain" id="PRO_5029654185" evidence="1">
    <location>
        <begin position="20"/>
        <end position="211"/>
    </location>
</feature>
<evidence type="ECO:0000313" key="3">
    <source>
        <dbReference type="Proteomes" id="UP000501128"/>
    </source>
</evidence>
<protein>
    <submittedName>
        <fullName evidence="2">Uncharacterized protein</fullName>
    </submittedName>
</protein>
<dbReference type="Gene3D" id="2.60.120.260">
    <property type="entry name" value="Galactose-binding domain-like"/>
    <property type="match status" value="1"/>
</dbReference>
<dbReference type="Proteomes" id="UP000501128">
    <property type="component" value="Chromosome"/>
</dbReference>
<reference evidence="2 3" key="1">
    <citation type="submission" date="2020-04" db="EMBL/GenBank/DDBJ databases">
        <title>Genome sequencing of novel species.</title>
        <authorList>
            <person name="Heo J."/>
            <person name="Kim S.-J."/>
            <person name="Kim J.-S."/>
            <person name="Hong S.-B."/>
            <person name="Kwon S.-W."/>
        </authorList>
    </citation>
    <scope>NUCLEOTIDE SEQUENCE [LARGE SCALE GENOMIC DNA]</scope>
    <source>
        <strain evidence="2 3">CJU-R4</strain>
    </source>
</reference>
<evidence type="ECO:0000313" key="2">
    <source>
        <dbReference type="EMBL" id="QJD79922.1"/>
    </source>
</evidence>